<organism evidence="7 8">
    <name type="scientific">Dyadobacter flavalbus</name>
    <dbReference type="NCBI Taxonomy" id="2579942"/>
    <lineage>
        <taxon>Bacteria</taxon>
        <taxon>Pseudomonadati</taxon>
        <taxon>Bacteroidota</taxon>
        <taxon>Cytophagia</taxon>
        <taxon>Cytophagales</taxon>
        <taxon>Spirosomataceae</taxon>
        <taxon>Dyadobacter</taxon>
    </lineage>
</organism>
<proteinExistence type="inferred from homology"/>
<evidence type="ECO:0000256" key="2">
    <source>
        <dbReference type="ARBA" id="ARBA00022801"/>
    </source>
</evidence>
<dbReference type="EMBL" id="VBSN01000027">
    <property type="protein sequence ID" value="KAA6440219.1"/>
    <property type="molecule type" value="Genomic_DNA"/>
</dbReference>
<gene>
    <name evidence="7" type="ORF">FEM33_06340</name>
</gene>
<dbReference type="InterPro" id="IPR003010">
    <property type="entry name" value="C-N_Hydrolase"/>
</dbReference>
<comment type="catalytic activity">
    <reaction evidence="4">
        <text>a monoamide of a dicarboxylate + H2O = a dicarboxylate + NH4(+)</text>
        <dbReference type="Rhea" id="RHEA:11716"/>
        <dbReference type="ChEBI" id="CHEBI:15377"/>
        <dbReference type="ChEBI" id="CHEBI:28938"/>
        <dbReference type="ChEBI" id="CHEBI:28965"/>
        <dbReference type="ChEBI" id="CHEBI:77450"/>
        <dbReference type="EC" id="3.5.1.3"/>
    </reaction>
</comment>
<dbReference type="PANTHER" id="PTHR47799">
    <property type="entry name" value="OMEGA-AMIDASE YAFV"/>
    <property type="match status" value="1"/>
</dbReference>
<dbReference type="CDD" id="cd07575">
    <property type="entry name" value="Xc-1258_like"/>
    <property type="match status" value="1"/>
</dbReference>
<protein>
    <recommendedName>
        <fullName evidence="5">Omega-amidase YafV</fullName>
        <ecNumber evidence="3">3.5.1.3</ecNumber>
    </recommendedName>
</protein>
<comment type="similarity">
    <text evidence="1">Belongs to the carbon-nitrogen hydrolase superfamily. NIT1/NIT2 family.</text>
</comment>
<evidence type="ECO:0000313" key="7">
    <source>
        <dbReference type="EMBL" id="KAA6440219.1"/>
    </source>
</evidence>
<dbReference type="InterPro" id="IPR052737">
    <property type="entry name" value="Omega-amidase_YafV"/>
</dbReference>
<evidence type="ECO:0000256" key="1">
    <source>
        <dbReference type="ARBA" id="ARBA00010613"/>
    </source>
</evidence>
<dbReference type="EC" id="3.5.1.3" evidence="3"/>
<dbReference type="SUPFAM" id="SSF56317">
    <property type="entry name" value="Carbon-nitrogen hydrolase"/>
    <property type="match status" value="1"/>
</dbReference>
<keyword evidence="2 7" id="KW-0378">Hydrolase</keyword>
<dbReference type="GO" id="GO:0050152">
    <property type="term" value="F:omega-amidase activity"/>
    <property type="evidence" value="ECO:0007669"/>
    <property type="project" value="UniProtKB-EC"/>
</dbReference>
<evidence type="ECO:0000256" key="3">
    <source>
        <dbReference type="ARBA" id="ARBA00039118"/>
    </source>
</evidence>
<name>A0A5M8QVP3_9BACT</name>
<dbReference type="OrthoDB" id="9811121at2"/>
<dbReference type="GO" id="GO:0106008">
    <property type="term" value="F:2-oxoglutaramate amidase activity"/>
    <property type="evidence" value="ECO:0007669"/>
    <property type="project" value="TreeGrafter"/>
</dbReference>
<dbReference type="Pfam" id="PF00795">
    <property type="entry name" value="CN_hydrolase"/>
    <property type="match status" value="1"/>
</dbReference>
<dbReference type="AlphaFoldDB" id="A0A5M8QVP3"/>
<sequence length="266" mass="30136">MTSEQEHKTLSAALVQTDIFWEDVTANLAALEEKIAALAEPVDIIVLPEMFNSGFTMNTAVAEPMGLTTTRWMKQIAMKTNSLIIGSFAVKENGKFYNRLLCVYPDGTYLYNDKRHLFSIGKEHETYTSGNLKLILEWKGWKICPLVCYDLRFPVWSRNRMSDYYDLLIYVANWPAKRSHAWNTLLQARAIENQSYVIGVNRTGTDGNGLEYKGDSAALDYLGEPVCMLSSAETEKVAYFSKADLQNYRKAFPALEDADDFSLSVE</sequence>
<dbReference type="NCBIfam" id="NF007757">
    <property type="entry name" value="PRK10438.1"/>
    <property type="match status" value="1"/>
</dbReference>
<comment type="caution">
    <text evidence="7">The sequence shown here is derived from an EMBL/GenBank/DDBJ whole genome shotgun (WGS) entry which is preliminary data.</text>
</comment>
<dbReference type="PANTHER" id="PTHR47799:SF1">
    <property type="entry name" value="OMEGA-AMIDASE YAFV"/>
    <property type="match status" value="1"/>
</dbReference>
<feature type="domain" description="CN hydrolase" evidence="6">
    <location>
        <begin position="10"/>
        <end position="245"/>
    </location>
</feature>
<dbReference type="InterPro" id="IPR036526">
    <property type="entry name" value="C-N_Hydrolase_sf"/>
</dbReference>
<dbReference type="FunFam" id="3.60.110.10:FF:000004">
    <property type="entry name" value="Carbon-nitrogen hydrolase"/>
    <property type="match status" value="1"/>
</dbReference>
<evidence type="ECO:0000259" key="6">
    <source>
        <dbReference type="PROSITE" id="PS50263"/>
    </source>
</evidence>
<evidence type="ECO:0000256" key="4">
    <source>
        <dbReference type="ARBA" id="ARBA00052904"/>
    </source>
</evidence>
<dbReference type="Proteomes" id="UP000323994">
    <property type="component" value="Unassembled WGS sequence"/>
</dbReference>
<evidence type="ECO:0000256" key="5">
    <source>
        <dbReference type="ARBA" id="ARBA00072139"/>
    </source>
</evidence>
<dbReference type="Gene3D" id="3.60.110.10">
    <property type="entry name" value="Carbon-nitrogen hydrolase"/>
    <property type="match status" value="1"/>
</dbReference>
<dbReference type="RefSeq" id="WP_139011242.1">
    <property type="nucleotide sequence ID" value="NZ_VBSN01000027.1"/>
</dbReference>
<reference evidence="7 8" key="1">
    <citation type="submission" date="2019-05" db="EMBL/GenBank/DDBJ databases">
        <authorList>
            <person name="Qu J.-H."/>
        </authorList>
    </citation>
    <scope>NUCLEOTIDE SEQUENCE [LARGE SCALE GENOMIC DNA]</scope>
    <source>
        <strain evidence="7 8">NS28</strain>
    </source>
</reference>
<evidence type="ECO:0000313" key="8">
    <source>
        <dbReference type="Proteomes" id="UP000323994"/>
    </source>
</evidence>
<keyword evidence="8" id="KW-1185">Reference proteome</keyword>
<accession>A0A5M8QVP3</accession>
<dbReference type="PROSITE" id="PS50263">
    <property type="entry name" value="CN_HYDROLASE"/>
    <property type="match status" value="1"/>
</dbReference>